<dbReference type="GO" id="GO:0003950">
    <property type="term" value="F:NAD+ poly-ADP-ribosyltransferase activity"/>
    <property type="evidence" value="ECO:0007669"/>
    <property type="project" value="InterPro"/>
</dbReference>
<proteinExistence type="inferred from homology"/>
<reference evidence="6 7" key="1">
    <citation type="submission" date="2018-10" db="EMBL/GenBank/DDBJ databases">
        <title>Genome assembly for a Yunnan-Guizhou Plateau 3E fish, Anabarilius grahami (Regan), and its evolutionary and genetic applications.</title>
        <authorList>
            <person name="Jiang W."/>
        </authorList>
    </citation>
    <scope>NUCLEOTIDE SEQUENCE [LARGE SCALE GENOMIC DNA]</scope>
    <source>
        <strain evidence="6">AG-KIZ</strain>
        <tissue evidence="6">Muscle</tissue>
    </source>
</reference>
<dbReference type="InterPro" id="IPR037197">
    <property type="entry name" value="WWE_dom_sf"/>
</dbReference>
<evidence type="ECO:0000256" key="1">
    <source>
        <dbReference type="ARBA" id="ARBA00004123"/>
    </source>
</evidence>
<dbReference type="InterPro" id="IPR004170">
    <property type="entry name" value="WWE_dom"/>
</dbReference>
<dbReference type="PROSITE" id="PS50918">
    <property type="entry name" value="WWE"/>
    <property type="match status" value="1"/>
</dbReference>
<accession>A0A3N0YV72</accession>
<evidence type="ECO:0000313" key="7">
    <source>
        <dbReference type="Proteomes" id="UP000281406"/>
    </source>
</evidence>
<protein>
    <submittedName>
        <fullName evidence="6">Poly [ADP-ribose] polymerase 11</fullName>
    </submittedName>
</protein>
<name>A0A3N0YV72_ANAGA</name>
<dbReference type="Gene3D" id="3.90.228.10">
    <property type="match status" value="1"/>
</dbReference>
<dbReference type="AlphaFoldDB" id="A0A3N0YV72"/>
<gene>
    <name evidence="6" type="ORF">DPX16_15138</name>
</gene>
<dbReference type="GO" id="GO:0005634">
    <property type="term" value="C:nucleus"/>
    <property type="evidence" value="ECO:0007669"/>
    <property type="project" value="UniProtKB-SubCell"/>
</dbReference>
<comment type="subcellular location">
    <subcellularLocation>
        <location evidence="1">Nucleus</location>
    </subcellularLocation>
</comment>
<dbReference type="PANTHER" id="PTHR45740:SF4">
    <property type="entry name" value="PROTEIN MONO-ADP-RIBOSYLTRANSFERASE PARP11"/>
    <property type="match status" value="1"/>
</dbReference>
<dbReference type="InterPro" id="IPR051712">
    <property type="entry name" value="ARTD-AVP"/>
</dbReference>
<evidence type="ECO:0000256" key="2">
    <source>
        <dbReference type="ARBA" id="ARBA00023242"/>
    </source>
</evidence>
<dbReference type="PANTHER" id="PTHR45740">
    <property type="entry name" value="POLY [ADP-RIBOSE] POLYMERASE"/>
    <property type="match status" value="1"/>
</dbReference>
<dbReference type="SUPFAM" id="SSF117839">
    <property type="entry name" value="WWE domain"/>
    <property type="match status" value="1"/>
</dbReference>
<evidence type="ECO:0000256" key="3">
    <source>
        <dbReference type="ARBA" id="ARBA00024347"/>
    </source>
</evidence>
<dbReference type="GO" id="GO:1990404">
    <property type="term" value="F:NAD+-protein mono-ADP-ribosyltransferase activity"/>
    <property type="evidence" value="ECO:0007669"/>
    <property type="project" value="TreeGrafter"/>
</dbReference>
<sequence length="163" mass="19085">MLDEFAGFSMEDEVEYMDTSDTPWYWYYKAKCGVWHRVEDDSKNFMSSNDLERYYLRNPKGVINMTTAGVQFQINFAGTYFAKHASFATKYSENTCQGTKVMLLARVIVGKYRRGHQDYCTPNDDQNENKHDSCVDDAVSPKIFVIFDSNQIYPEYVLEYRCN</sequence>
<comment type="similarity">
    <text evidence="3">Belongs to the ARTD/PARP family.</text>
</comment>
<comment type="caution">
    <text evidence="6">The sequence shown here is derived from an EMBL/GenBank/DDBJ whole genome shotgun (WGS) entry which is preliminary data.</text>
</comment>
<dbReference type="Proteomes" id="UP000281406">
    <property type="component" value="Unassembled WGS sequence"/>
</dbReference>
<dbReference type="EMBL" id="RJVU01022182">
    <property type="protein sequence ID" value="ROL50097.1"/>
    <property type="molecule type" value="Genomic_DNA"/>
</dbReference>
<keyword evidence="2" id="KW-0539">Nucleus</keyword>
<feature type="domain" description="PARP catalytic" evidence="5">
    <location>
        <begin position="1"/>
        <end position="163"/>
    </location>
</feature>
<dbReference type="SUPFAM" id="SSF56399">
    <property type="entry name" value="ADP-ribosylation"/>
    <property type="match status" value="1"/>
</dbReference>
<dbReference type="OrthoDB" id="6133115at2759"/>
<evidence type="ECO:0000259" key="5">
    <source>
        <dbReference type="PROSITE" id="PS51059"/>
    </source>
</evidence>
<dbReference type="PROSITE" id="PS51059">
    <property type="entry name" value="PARP_CATALYTIC"/>
    <property type="match status" value="1"/>
</dbReference>
<keyword evidence="7" id="KW-1185">Reference proteome</keyword>
<feature type="domain" description="WWE" evidence="4">
    <location>
        <begin position="12"/>
        <end position="94"/>
    </location>
</feature>
<evidence type="ECO:0000259" key="4">
    <source>
        <dbReference type="PROSITE" id="PS50918"/>
    </source>
</evidence>
<dbReference type="Pfam" id="PF02825">
    <property type="entry name" value="WWE"/>
    <property type="match status" value="1"/>
</dbReference>
<evidence type="ECO:0000313" key="6">
    <source>
        <dbReference type="EMBL" id="ROL50097.1"/>
    </source>
</evidence>
<dbReference type="InterPro" id="IPR012317">
    <property type="entry name" value="Poly(ADP-ribose)pol_cat_dom"/>
</dbReference>
<organism evidence="6 7">
    <name type="scientific">Anabarilius grahami</name>
    <name type="common">Kanglang fish</name>
    <name type="synonym">Barilius grahami</name>
    <dbReference type="NCBI Taxonomy" id="495550"/>
    <lineage>
        <taxon>Eukaryota</taxon>
        <taxon>Metazoa</taxon>
        <taxon>Chordata</taxon>
        <taxon>Craniata</taxon>
        <taxon>Vertebrata</taxon>
        <taxon>Euteleostomi</taxon>
        <taxon>Actinopterygii</taxon>
        <taxon>Neopterygii</taxon>
        <taxon>Teleostei</taxon>
        <taxon>Ostariophysi</taxon>
        <taxon>Cypriniformes</taxon>
        <taxon>Xenocyprididae</taxon>
        <taxon>Xenocypridinae</taxon>
        <taxon>Xenocypridinae incertae sedis</taxon>
        <taxon>Anabarilius</taxon>
    </lineage>
</organism>